<keyword evidence="1" id="KW-0663">Pyridoxal phosphate</keyword>
<dbReference type="EMBL" id="PJEO01000011">
    <property type="protein sequence ID" value="PKQ46521.1"/>
    <property type="molecule type" value="Genomic_DNA"/>
</dbReference>
<dbReference type="GO" id="GO:0008483">
    <property type="term" value="F:transaminase activity"/>
    <property type="evidence" value="ECO:0007669"/>
    <property type="project" value="UniProtKB-KW"/>
</dbReference>
<comment type="caution">
    <text evidence="3">The sequence shown here is derived from an EMBL/GenBank/DDBJ whole genome shotgun (WGS) entry which is preliminary data.</text>
</comment>
<dbReference type="SUPFAM" id="SSF53383">
    <property type="entry name" value="PLP-dependent transferases"/>
    <property type="match status" value="1"/>
</dbReference>
<evidence type="ECO:0000313" key="3">
    <source>
        <dbReference type="EMBL" id="PKQ46521.1"/>
    </source>
</evidence>
<dbReference type="InterPro" id="IPR000192">
    <property type="entry name" value="Aminotrans_V_dom"/>
</dbReference>
<evidence type="ECO:0000256" key="1">
    <source>
        <dbReference type="ARBA" id="ARBA00022898"/>
    </source>
</evidence>
<dbReference type="Gene3D" id="3.40.640.10">
    <property type="entry name" value="Type I PLP-dependent aspartate aminotransferase-like (Major domain)"/>
    <property type="match status" value="1"/>
</dbReference>
<keyword evidence="3" id="KW-0808">Transferase</keyword>
<dbReference type="AlphaFoldDB" id="A0A2N3HNL8"/>
<accession>A0A2N3HNL8</accession>
<dbReference type="Proteomes" id="UP000233435">
    <property type="component" value="Unassembled WGS sequence"/>
</dbReference>
<organism evidence="3 4">
    <name type="scientific">Confluentibacter flavum</name>
    <dbReference type="NCBI Taxonomy" id="1909700"/>
    <lineage>
        <taxon>Bacteria</taxon>
        <taxon>Pseudomonadati</taxon>
        <taxon>Bacteroidota</taxon>
        <taxon>Flavobacteriia</taxon>
        <taxon>Flavobacteriales</taxon>
        <taxon>Flavobacteriaceae</taxon>
        <taxon>Confluentibacter</taxon>
    </lineage>
</organism>
<dbReference type="Pfam" id="PF00266">
    <property type="entry name" value="Aminotran_5"/>
    <property type="match status" value="1"/>
</dbReference>
<dbReference type="PANTHER" id="PTHR43586">
    <property type="entry name" value="CYSTEINE DESULFURASE"/>
    <property type="match status" value="1"/>
</dbReference>
<keyword evidence="4" id="KW-1185">Reference proteome</keyword>
<dbReference type="Gene3D" id="3.90.1150.10">
    <property type="entry name" value="Aspartate Aminotransferase, domain 1"/>
    <property type="match status" value="1"/>
</dbReference>
<dbReference type="InterPro" id="IPR015424">
    <property type="entry name" value="PyrdxlP-dep_Trfase"/>
</dbReference>
<protein>
    <submittedName>
        <fullName evidence="3">Aminotransferase</fullName>
    </submittedName>
</protein>
<name>A0A2N3HNL8_9FLAO</name>
<dbReference type="OrthoDB" id="513408at2"/>
<keyword evidence="3" id="KW-0032">Aminotransferase</keyword>
<dbReference type="InterPro" id="IPR015421">
    <property type="entry name" value="PyrdxlP-dep_Trfase_major"/>
</dbReference>
<reference evidence="3 4" key="1">
    <citation type="submission" date="2017-12" db="EMBL/GenBank/DDBJ databases">
        <title>Confluentibacter flavum sp. nov., isolated from the saline lake.</title>
        <authorList>
            <person name="Yu L."/>
        </authorList>
    </citation>
    <scope>NUCLEOTIDE SEQUENCE [LARGE SCALE GENOMIC DNA]</scope>
    <source>
        <strain evidence="3 4">3B</strain>
    </source>
</reference>
<dbReference type="RefSeq" id="WP_106658202.1">
    <property type="nucleotide sequence ID" value="NZ_PJEO01000011.1"/>
</dbReference>
<proteinExistence type="predicted"/>
<evidence type="ECO:0000313" key="4">
    <source>
        <dbReference type="Proteomes" id="UP000233435"/>
    </source>
</evidence>
<dbReference type="PANTHER" id="PTHR43586:SF15">
    <property type="entry name" value="BLR3095 PROTEIN"/>
    <property type="match status" value="1"/>
</dbReference>
<dbReference type="InterPro" id="IPR015422">
    <property type="entry name" value="PyrdxlP-dep_Trfase_small"/>
</dbReference>
<gene>
    <name evidence="3" type="ORF">CSW08_01795</name>
</gene>
<sequence length="386" mass="43722">MENKKHLFDIPDDIVYLNAANLSPLPNVTNEAGKQAIDRKSRPYITKADDFFNPLLELKSSYAKLIDVDEPLRIASIPSASYGIATVANNIKLHAGYEILLIGNEFPSNYYSWKRLAEKYNAVIKTVKKPSSKEHCGRHWNMDILDGISDKTAVVAMGHIHWSDGTLFDLKAIKEKTKKYNALLIIDGSQSVGALPFSVKEIQPDALICAGYKWLFGPYSSGLAYYGPYFDHGIPIEENWSNRLHSENFTGLTNYEDTYKPYASRYNVGENANFIAVSMLKESIALLLEWTPEAIQKYCHTISKDVIENIKKLGCNMEDSEFRAKHLFGIELPKDTNIDILKAEFEKRHVSVAFRGHYVRVSCHVFNTSKDFEILFECLSTALKTN</sequence>
<feature type="domain" description="Aminotransferase class V" evidence="2">
    <location>
        <begin position="56"/>
        <end position="330"/>
    </location>
</feature>
<evidence type="ECO:0000259" key="2">
    <source>
        <dbReference type="Pfam" id="PF00266"/>
    </source>
</evidence>